<dbReference type="Gene3D" id="3.40.1280.10">
    <property type="match status" value="1"/>
</dbReference>
<dbReference type="InterPro" id="IPR029026">
    <property type="entry name" value="tRNA_m1G_MTases_N"/>
</dbReference>
<dbReference type="EMBL" id="JAMQKB010000003">
    <property type="protein sequence ID" value="MDC3423946.1"/>
    <property type="molecule type" value="Genomic_DNA"/>
</dbReference>
<dbReference type="InterPro" id="IPR051259">
    <property type="entry name" value="rRNA_Methyltransferase"/>
</dbReference>
<keyword evidence="2 5" id="KW-0489">Methyltransferase</keyword>
<dbReference type="GO" id="GO:0008173">
    <property type="term" value="F:RNA methyltransferase activity"/>
    <property type="evidence" value="ECO:0007669"/>
    <property type="project" value="InterPro"/>
</dbReference>
<keyword evidence="6" id="KW-1185">Reference proteome</keyword>
<dbReference type="CDD" id="cd18095">
    <property type="entry name" value="SpoU-like_rRNA-MTase"/>
    <property type="match status" value="1"/>
</dbReference>
<dbReference type="SUPFAM" id="SSF75217">
    <property type="entry name" value="alpha/beta knot"/>
    <property type="match status" value="1"/>
</dbReference>
<dbReference type="InterPro" id="IPR001537">
    <property type="entry name" value="SpoU_MeTrfase"/>
</dbReference>
<dbReference type="InterPro" id="IPR029064">
    <property type="entry name" value="Ribosomal_eL30-like_sf"/>
</dbReference>
<accession>A0A9X3WU29</accession>
<organism evidence="5 6">
    <name type="scientific">Terrihalobacillus insolitus</name>
    <dbReference type="NCBI Taxonomy" id="2950438"/>
    <lineage>
        <taxon>Bacteria</taxon>
        <taxon>Bacillati</taxon>
        <taxon>Bacillota</taxon>
        <taxon>Bacilli</taxon>
        <taxon>Bacillales</taxon>
        <taxon>Bacillaceae</taxon>
        <taxon>Terrihalobacillus</taxon>
    </lineage>
</organism>
<evidence type="ECO:0000256" key="2">
    <source>
        <dbReference type="ARBA" id="ARBA00022603"/>
    </source>
</evidence>
<dbReference type="InterPro" id="IPR013123">
    <property type="entry name" value="SpoU_subst-bd"/>
</dbReference>
<dbReference type="AlphaFoldDB" id="A0A9X3WU29"/>
<evidence type="ECO:0000313" key="6">
    <source>
        <dbReference type="Proteomes" id="UP001145050"/>
    </source>
</evidence>
<dbReference type="PANTHER" id="PTHR43191">
    <property type="entry name" value="RRNA METHYLTRANSFERASE 3"/>
    <property type="match status" value="1"/>
</dbReference>
<dbReference type="GO" id="GO:0005737">
    <property type="term" value="C:cytoplasm"/>
    <property type="evidence" value="ECO:0007669"/>
    <property type="project" value="UniProtKB-ARBA"/>
</dbReference>
<dbReference type="Pfam" id="PF00588">
    <property type="entry name" value="SpoU_methylase"/>
    <property type="match status" value="1"/>
</dbReference>
<comment type="similarity">
    <text evidence="1">Belongs to the class IV-like SAM-binding methyltransferase superfamily. RNA methyltransferase TrmH family.</text>
</comment>
<dbReference type="PANTHER" id="PTHR43191:SF2">
    <property type="entry name" value="RRNA METHYLTRANSFERASE 3, MITOCHONDRIAL"/>
    <property type="match status" value="1"/>
</dbReference>
<dbReference type="SMART" id="SM00967">
    <property type="entry name" value="SpoU_sub_bind"/>
    <property type="match status" value="1"/>
</dbReference>
<name>A0A9X3WU29_9BACI</name>
<feature type="domain" description="RNA 2-O ribose methyltransferase substrate binding" evidence="4">
    <location>
        <begin position="29"/>
        <end position="96"/>
    </location>
</feature>
<dbReference type="InterPro" id="IPR053888">
    <property type="entry name" value="MRM3-like_sub_bind"/>
</dbReference>
<keyword evidence="3" id="KW-0808">Transferase</keyword>
<dbReference type="GO" id="GO:0003723">
    <property type="term" value="F:RNA binding"/>
    <property type="evidence" value="ECO:0007669"/>
    <property type="project" value="InterPro"/>
</dbReference>
<dbReference type="Proteomes" id="UP001145050">
    <property type="component" value="Unassembled WGS sequence"/>
</dbReference>
<dbReference type="SUPFAM" id="SSF55315">
    <property type="entry name" value="L30e-like"/>
    <property type="match status" value="1"/>
</dbReference>
<evidence type="ECO:0000256" key="3">
    <source>
        <dbReference type="ARBA" id="ARBA00022679"/>
    </source>
</evidence>
<dbReference type="Gene3D" id="3.30.1330.30">
    <property type="match status" value="1"/>
</dbReference>
<dbReference type="Pfam" id="PF22435">
    <property type="entry name" value="MRM3-like_sub_bind"/>
    <property type="match status" value="1"/>
</dbReference>
<evidence type="ECO:0000256" key="1">
    <source>
        <dbReference type="ARBA" id="ARBA00007228"/>
    </source>
</evidence>
<gene>
    <name evidence="5" type="ORF">NC797_05420</name>
</gene>
<dbReference type="GO" id="GO:0006396">
    <property type="term" value="P:RNA processing"/>
    <property type="evidence" value="ECO:0007669"/>
    <property type="project" value="InterPro"/>
</dbReference>
<reference evidence="5" key="1">
    <citation type="submission" date="2022-06" db="EMBL/GenBank/DDBJ databases">
        <title>Aquibacillus sp. a new bacterium isolated from soil saline samples.</title>
        <authorList>
            <person name="Galisteo C."/>
            <person name="De La Haba R."/>
            <person name="Sanchez-Porro C."/>
            <person name="Ventosa A."/>
        </authorList>
    </citation>
    <scope>NUCLEOTIDE SEQUENCE</scope>
    <source>
        <strain evidence="5">3ASR75-11</strain>
    </source>
</reference>
<sequence>MITSVQNEKVKQWHKLKKRKGRHKANAFLIEGIHLIEEALTSKWKVQELIVQNGVELPSWARETKVSIVADHVLQSITDTKTPQGMAAVVEINKPIWKPFKKLLLIDAVQDPGNLGTMVRTADAAGFDAVILGTGTVDLYNDKVIRSTQGSLFHLPIFHQSLEDVISNLINQSFDVWVSTLDEGAKEYTHLQVPDKIALVMGNEGAGISQEIIELANQKVHIPIYGQAESLNVSVAAGVLMYYLNN</sequence>
<dbReference type="InterPro" id="IPR029028">
    <property type="entry name" value="Alpha/beta_knot_MTases"/>
</dbReference>
<protein>
    <submittedName>
        <fullName evidence="5">RNA methyltransferase</fullName>
    </submittedName>
</protein>
<dbReference type="RefSeq" id="WP_272435729.1">
    <property type="nucleotide sequence ID" value="NZ_JAMQKB010000003.1"/>
</dbReference>
<proteinExistence type="inferred from homology"/>
<dbReference type="GO" id="GO:0032259">
    <property type="term" value="P:methylation"/>
    <property type="evidence" value="ECO:0007669"/>
    <property type="project" value="UniProtKB-KW"/>
</dbReference>
<comment type="caution">
    <text evidence="5">The sequence shown here is derived from an EMBL/GenBank/DDBJ whole genome shotgun (WGS) entry which is preliminary data.</text>
</comment>
<evidence type="ECO:0000259" key="4">
    <source>
        <dbReference type="SMART" id="SM00967"/>
    </source>
</evidence>
<evidence type="ECO:0000313" key="5">
    <source>
        <dbReference type="EMBL" id="MDC3423946.1"/>
    </source>
</evidence>